<reference evidence="3" key="1">
    <citation type="journal article" date="2019" name="Int. J. Syst. Evol. Microbiol.">
        <title>The Global Catalogue of Microorganisms (GCM) 10K type strain sequencing project: providing services to taxonomists for standard genome sequencing and annotation.</title>
        <authorList>
            <consortium name="The Broad Institute Genomics Platform"/>
            <consortium name="The Broad Institute Genome Sequencing Center for Infectious Disease"/>
            <person name="Wu L."/>
            <person name="Ma J."/>
        </authorList>
    </citation>
    <scope>NUCLEOTIDE SEQUENCE [LARGE SCALE GENOMIC DNA]</scope>
    <source>
        <strain evidence="3">TBRC 4489</strain>
    </source>
</reference>
<organism evidence="2 3">
    <name type="scientific">Planomonospora corallina</name>
    <dbReference type="NCBI Taxonomy" id="1806052"/>
    <lineage>
        <taxon>Bacteria</taxon>
        <taxon>Bacillati</taxon>
        <taxon>Actinomycetota</taxon>
        <taxon>Actinomycetes</taxon>
        <taxon>Streptosporangiales</taxon>
        <taxon>Streptosporangiaceae</taxon>
        <taxon>Planomonospora</taxon>
    </lineage>
</organism>
<dbReference type="Gene3D" id="3.50.50.60">
    <property type="entry name" value="FAD/NAD(P)-binding domain"/>
    <property type="match status" value="1"/>
</dbReference>
<accession>A0ABV8IEK2</accession>
<dbReference type="Gene3D" id="1.10.4080.10">
    <property type="entry name" value="ADP-ribosylation/Crystallin J1"/>
    <property type="match status" value="1"/>
</dbReference>
<comment type="caution">
    <text evidence="2">The sequence shown here is derived from an EMBL/GenBank/DDBJ whole genome shotgun (WGS) entry which is preliminary data.</text>
</comment>
<dbReference type="PANTHER" id="PTHR43422:SF3">
    <property type="entry name" value="THIAMINE THIAZOLE SYNTHASE"/>
    <property type="match status" value="1"/>
</dbReference>
<dbReference type="InterPro" id="IPR036188">
    <property type="entry name" value="FAD/NAD-bd_sf"/>
</dbReference>
<dbReference type="SUPFAM" id="SSF101478">
    <property type="entry name" value="ADP-ribosylglycohydrolase"/>
    <property type="match status" value="1"/>
</dbReference>
<name>A0ABV8IEK2_9ACTN</name>
<dbReference type="Proteomes" id="UP001595850">
    <property type="component" value="Unassembled WGS sequence"/>
</dbReference>
<gene>
    <name evidence="2" type="ORF">ACFOWE_29605</name>
</gene>
<dbReference type="Pfam" id="PF03747">
    <property type="entry name" value="ADP_ribosyl_GH"/>
    <property type="match status" value="1"/>
</dbReference>
<feature type="domain" description="FAD-binding" evidence="1">
    <location>
        <begin position="171"/>
        <end position="497"/>
    </location>
</feature>
<keyword evidence="3" id="KW-1185">Reference proteome</keyword>
<evidence type="ECO:0000313" key="2">
    <source>
        <dbReference type="EMBL" id="MFC4062477.1"/>
    </source>
</evidence>
<dbReference type="SUPFAM" id="SSF51905">
    <property type="entry name" value="FAD/NAD(P)-binding domain"/>
    <property type="match status" value="1"/>
</dbReference>
<dbReference type="RefSeq" id="WP_377293618.1">
    <property type="nucleotide sequence ID" value="NZ_JBHSBM010000047.1"/>
</dbReference>
<proteinExistence type="predicted"/>
<dbReference type="PANTHER" id="PTHR43422">
    <property type="entry name" value="THIAMINE THIAZOLE SYNTHASE"/>
    <property type="match status" value="1"/>
</dbReference>
<dbReference type="InterPro" id="IPR036705">
    <property type="entry name" value="Ribosyl_crysJ1_sf"/>
</dbReference>
<protein>
    <submittedName>
        <fullName evidence="2">ADP-ribosylglycohydrolase family protein</fullName>
    </submittedName>
</protein>
<dbReference type="Pfam" id="PF01494">
    <property type="entry name" value="FAD_binding_3"/>
    <property type="match status" value="1"/>
</dbReference>
<evidence type="ECO:0000259" key="1">
    <source>
        <dbReference type="Pfam" id="PF01494"/>
    </source>
</evidence>
<evidence type="ECO:0000313" key="3">
    <source>
        <dbReference type="Proteomes" id="UP001595850"/>
    </source>
</evidence>
<dbReference type="InterPro" id="IPR002938">
    <property type="entry name" value="FAD-bd"/>
</dbReference>
<dbReference type="EMBL" id="JBHSBM010000047">
    <property type="protein sequence ID" value="MFC4062477.1"/>
    <property type="molecule type" value="Genomic_DNA"/>
</dbReference>
<sequence length="605" mass="64015">MGAGRRLAALTHGDPAAGEGTAVFHELVRLAPDPAWHPGRATEFNGAVWPCLGSAVWAVRTTSAFEEALRAAVDPGGGTETVAAVTGGLAGAVYGLGAIPVRCTEPLHVPLPGGAAGSCACRTCSTSPGALWSGSRTSPGVGQQAQGCEAAGGRAILRQEFPHSLGETVKHVVIIGASVSGLLAAAALSGLAERVTVLERDELPEEDVHRRGTAQSKHAHGLLARGLEVMELLLPGLTAELTARGAFGGDLQADCRWINEGRRLAPAPGGMPGLLVSRLLLEGQIRRRVAALPGVSVIGGSQVFGLTHSGDRVTGVRLVSDETISADLVVDASGRGSRTPAWLSELGFPAPEEERVEIDLTYTTWVLRRRAGDLAGDPVVIMAATRAIPRAGVALAMENDRWIVTVGGYGDNPPSDYEGFVTYAKSLPAPDIHELVSSAEPLEEGRHHRTPASVRRRYERLPRFPRGLAVIGDAVCAFNPIYGQGMSVAAVEALKLGEWAGRERPAGELFRSIARVVDGPWDIVVSGDLRLPGVRGRRTLKIKMINAYLERFHRAAEHDAELGRRFLRVANLIDPPSALLRPACLFRVFRRSSGRAIAVPARRAG</sequence>
<dbReference type="InterPro" id="IPR005502">
    <property type="entry name" value="Ribosyl_crysJ1"/>
</dbReference>